<dbReference type="InterPro" id="IPR036097">
    <property type="entry name" value="HisK_dim/P_sf"/>
</dbReference>
<reference evidence="11 12" key="1">
    <citation type="submission" date="2019-02" db="EMBL/GenBank/DDBJ databases">
        <title>Pedobacter sp. RP-1-13 sp. nov., isolated from Arctic soil.</title>
        <authorList>
            <person name="Dahal R.H."/>
        </authorList>
    </citation>
    <scope>NUCLEOTIDE SEQUENCE [LARGE SCALE GENOMIC DNA]</scope>
    <source>
        <strain evidence="11 12">RP-1-13</strain>
    </source>
</reference>
<keyword evidence="8" id="KW-0472">Membrane</keyword>
<evidence type="ECO:0000256" key="2">
    <source>
        <dbReference type="ARBA" id="ARBA00012438"/>
    </source>
</evidence>
<dbReference type="Pfam" id="PF02518">
    <property type="entry name" value="HATPase_c"/>
    <property type="match status" value="1"/>
</dbReference>
<feature type="signal peptide" evidence="9">
    <location>
        <begin position="1"/>
        <end position="31"/>
    </location>
</feature>
<dbReference type="PROSITE" id="PS50005">
    <property type="entry name" value="TPR"/>
    <property type="match status" value="2"/>
</dbReference>
<dbReference type="AlphaFoldDB" id="A0A4R0MQW4"/>
<dbReference type="Pfam" id="PF13424">
    <property type="entry name" value="TPR_12"/>
    <property type="match status" value="1"/>
</dbReference>
<keyword evidence="8" id="KW-1133">Transmembrane helix</keyword>
<dbReference type="CDD" id="cd00075">
    <property type="entry name" value="HATPase"/>
    <property type="match status" value="1"/>
</dbReference>
<dbReference type="Gene3D" id="1.10.287.130">
    <property type="match status" value="1"/>
</dbReference>
<dbReference type="CDD" id="cd00082">
    <property type="entry name" value="HisKA"/>
    <property type="match status" value="1"/>
</dbReference>
<evidence type="ECO:0000259" key="10">
    <source>
        <dbReference type="PROSITE" id="PS50109"/>
    </source>
</evidence>
<sequence length="772" mass="87628">MENRFQTAIFHLSLKFLLFNSLMFFCGAVHAQVKTPQQKADSLVNAYENHLKDDSAKLVIVKQAYKQFMKLKNFDKSEAYVNKTIALANKINQRKYVADAYYNLGLFYHGFANYLKAEGNYYKAIEVYAAMNNLDMVGGTYLNLGALYNGIPDYAKALEANQKAIPIYMELKNDGDLASCYVNVAEIYQSLNQQVEAYNYLQKALKVFGVGNESNRGLAVVYSMLGSTFIQASETELTKLGVASNQKYNKALEYLIKGLKVAEDLKDASVLGPIHQDLGTVYEATGTQELALKSYLKAIAYNNKQDDKSYYAISLLALSDFYFKENEYKKATDLLLEALKIAQEHKLLEVQRNAYQKLSLIEEKQGNFNQSLNYYRSYISFKDQIFNKEKENEITRRQLQLDFTIKENDYQLKQKMTDVELQRQVFLARQQQQQLTLRKQELALSDKEKSLQRITFLKRQSDLENEKNALDEQRLLALLAKAEKEKEIDLKSNELRINKNVNTFLVVLATVLFLSGAFVFYTQRKTARLNRMVSEQKRELENLSKVKDTIFSVVSHDMRSPVNSLISFIQLLEEGNISQDELTRYAGNLKNTLGYTSSMMENLLNWASSQMQGFEPIIEKFDIQLCIQEVINSMLTIANQKSIIIQNNIPSGTLCLADMNMTSLIVRNLISNAIKFTPNNGVIELNSIKDGKKVKISIMDNGIGMPTEQVVNFNTSTHLETGKSTYGTNKEKGTGIGLILCKTFTKMMNGSLQANSRLNSGSVFTLSLPKAV</sequence>
<evidence type="ECO:0000256" key="4">
    <source>
        <dbReference type="ARBA" id="ARBA00022679"/>
    </source>
</evidence>
<dbReference type="Pfam" id="PF00512">
    <property type="entry name" value="HisKA"/>
    <property type="match status" value="1"/>
</dbReference>
<evidence type="ECO:0000313" key="12">
    <source>
        <dbReference type="Proteomes" id="UP000292884"/>
    </source>
</evidence>
<dbReference type="InterPro" id="IPR003661">
    <property type="entry name" value="HisK_dim/P_dom"/>
</dbReference>
<dbReference type="PANTHER" id="PTHR43711">
    <property type="entry name" value="TWO-COMPONENT HISTIDINE KINASE"/>
    <property type="match status" value="1"/>
</dbReference>
<keyword evidence="4" id="KW-0808">Transferase</keyword>
<organism evidence="11 12">
    <name type="scientific">Pedobacter frigiditerrae</name>
    <dbReference type="NCBI Taxonomy" id="2530452"/>
    <lineage>
        <taxon>Bacteria</taxon>
        <taxon>Pseudomonadati</taxon>
        <taxon>Bacteroidota</taxon>
        <taxon>Sphingobacteriia</taxon>
        <taxon>Sphingobacteriales</taxon>
        <taxon>Sphingobacteriaceae</taxon>
        <taxon>Pedobacter</taxon>
    </lineage>
</organism>
<evidence type="ECO:0000256" key="9">
    <source>
        <dbReference type="SAM" id="SignalP"/>
    </source>
</evidence>
<evidence type="ECO:0000256" key="5">
    <source>
        <dbReference type="ARBA" id="ARBA00022777"/>
    </source>
</evidence>
<keyword evidence="3" id="KW-0597">Phosphoprotein</keyword>
<feature type="repeat" description="TPR" evidence="7">
    <location>
        <begin position="312"/>
        <end position="345"/>
    </location>
</feature>
<dbReference type="SMART" id="SM00388">
    <property type="entry name" value="HisKA"/>
    <property type="match status" value="1"/>
</dbReference>
<dbReference type="InterPro" id="IPR036890">
    <property type="entry name" value="HATPase_C_sf"/>
</dbReference>
<evidence type="ECO:0000256" key="6">
    <source>
        <dbReference type="ARBA" id="ARBA00023012"/>
    </source>
</evidence>
<accession>A0A4R0MQW4</accession>
<dbReference type="InterPro" id="IPR011990">
    <property type="entry name" value="TPR-like_helical_dom_sf"/>
</dbReference>
<keyword evidence="7" id="KW-0802">TPR repeat</keyword>
<dbReference type="Gene3D" id="3.30.565.10">
    <property type="entry name" value="Histidine kinase-like ATPase, C-terminal domain"/>
    <property type="match status" value="1"/>
</dbReference>
<feature type="chain" id="PRO_5021033688" description="histidine kinase" evidence="9">
    <location>
        <begin position="32"/>
        <end position="772"/>
    </location>
</feature>
<keyword evidence="6" id="KW-0902">Two-component regulatory system</keyword>
<feature type="domain" description="Histidine kinase" evidence="10">
    <location>
        <begin position="553"/>
        <end position="772"/>
    </location>
</feature>
<keyword evidence="12" id="KW-1185">Reference proteome</keyword>
<proteinExistence type="predicted"/>
<keyword evidence="8" id="KW-0812">Transmembrane</keyword>
<dbReference type="SUPFAM" id="SSF47384">
    <property type="entry name" value="Homodimeric domain of signal transducing histidine kinase"/>
    <property type="match status" value="1"/>
</dbReference>
<dbReference type="InterPro" id="IPR004358">
    <property type="entry name" value="Sig_transdc_His_kin-like_C"/>
</dbReference>
<comment type="caution">
    <text evidence="11">The sequence shown here is derived from an EMBL/GenBank/DDBJ whole genome shotgun (WGS) entry which is preliminary data.</text>
</comment>
<dbReference type="OrthoDB" id="9810447at2"/>
<dbReference type="InterPro" id="IPR003594">
    <property type="entry name" value="HATPase_dom"/>
</dbReference>
<protein>
    <recommendedName>
        <fullName evidence="2">histidine kinase</fullName>
        <ecNumber evidence="2">2.7.13.3</ecNumber>
    </recommendedName>
</protein>
<feature type="repeat" description="TPR" evidence="7">
    <location>
        <begin position="98"/>
        <end position="131"/>
    </location>
</feature>
<dbReference type="GO" id="GO:0000155">
    <property type="term" value="F:phosphorelay sensor kinase activity"/>
    <property type="evidence" value="ECO:0007669"/>
    <property type="project" value="InterPro"/>
</dbReference>
<dbReference type="InterPro" id="IPR019734">
    <property type="entry name" value="TPR_rpt"/>
</dbReference>
<dbReference type="SUPFAM" id="SSF55874">
    <property type="entry name" value="ATPase domain of HSP90 chaperone/DNA topoisomerase II/histidine kinase"/>
    <property type="match status" value="1"/>
</dbReference>
<name>A0A4R0MQW4_9SPHI</name>
<gene>
    <name evidence="11" type="ORF">EZ428_16340</name>
</gene>
<dbReference type="PRINTS" id="PR00344">
    <property type="entry name" value="BCTRLSENSOR"/>
</dbReference>
<dbReference type="InterPro" id="IPR005467">
    <property type="entry name" value="His_kinase_dom"/>
</dbReference>
<dbReference type="Proteomes" id="UP000292884">
    <property type="component" value="Unassembled WGS sequence"/>
</dbReference>
<dbReference type="EMBL" id="SJSK01000004">
    <property type="protein sequence ID" value="TCC89265.1"/>
    <property type="molecule type" value="Genomic_DNA"/>
</dbReference>
<dbReference type="SMART" id="SM00028">
    <property type="entry name" value="TPR"/>
    <property type="match status" value="6"/>
</dbReference>
<dbReference type="RefSeq" id="WP_131554252.1">
    <property type="nucleotide sequence ID" value="NZ_SJSK01000004.1"/>
</dbReference>
<evidence type="ECO:0000256" key="7">
    <source>
        <dbReference type="PROSITE-ProRule" id="PRU00339"/>
    </source>
</evidence>
<keyword evidence="9" id="KW-0732">Signal</keyword>
<dbReference type="Gene3D" id="1.25.40.10">
    <property type="entry name" value="Tetratricopeptide repeat domain"/>
    <property type="match status" value="2"/>
</dbReference>
<evidence type="ECO:0000313" key="11">
    <source>
        <dbReference type="EMBL" id="TCC89265.1"/>
    </source>
</evidence>
<comment type="catalytic activity">
    <reaction evidence="1">
        <text>ATP + protein L-histidine = ADP + protein N-phospho-L-histidine.</text>
        <dbReference type="EC" id="2.7.13.3"/>
    </reaction>
</comment>
<evidence type="ECO:0000256" key="8">
    <source>
        <dbReference type="SAM" id="Phobius"/>
    </source>
</evidence>
<evidence type="ECO:0000256" key="3">
    <source>
        <dbReference type="ARBA" id="ARBA00022553"/>
    </source>
</evidence>
<dbReference type="PROSITE" id="PS50109">
    <property type="entry name" value="HIS_KIN"/>
    <property type="match status" value="1"/>
</dbReference>
<dbReference type="SUPFAM" id="SSF48452">
    <property type="entry name" value="TPR-like"/>
    <property type="match status" value="2"/>
</dbReference>
<keyword evidence="5" id="KW-0418">Kinase</keyword>
<dbReference type="EC" id="2.7.13.3" evidence="2"/>
<evidence type="ECO:0000256" key="1">
    <source>
        <dbReference type="ARBA" id="ARBA00000085"/>
    </source>
</evidence>
<dbReference type="SMART" id="SM00387">
    <property type="entry name" value="HATPase_c"/>
    <property type="match status" value="1"/>
</dbReference>
<feature type="transmembrane region" description="Helical" evidence="8">
    <location>
        <begin position="501"/>
        <end position="522"/>
    </location>
</feature>
<dbReference type="InterPro" id="IPR050736">
    <property type="entry name" value="Sensor_HK_Regulatory"/>
</dbReference>
<dbReference type="PANTHER" id="PTHR43711:SF31">
    <property type="entry name" value="HISTIDINE KINASE"/>
    <property type="match status" value="1"/>
</dbReference>